<proteinExistence type="predicted"/>
<keyword evidence="2" id="KW-1185">Reference proteome</keyword>
<dbReference type="VEuPathDB" id="VectorBase:GAUT040960"/>
<name>A0A1A9VLQ1_GLOAU</name>
<dbReference type="Proteomes" id="UP000078200">
    <property type="component" value="Unassembled WGS sequence"/>
</dbReference>
<sequence>MSGPETYSWRELCSAEIAFWYLLNIHEVRTHGTQSNVRNTPYDRPTYESLELFTNTMAPTICSGKKQPSRTLRNDIRRQYRNNSSNAVPSSVFNYKTCTKVSMTRQH</sequence>
<organism evidence="1 2">
    <name type="scientific">Glossina austeni</name>
    <name type="common">Savannah tsetse fly</name>
    <dbReference type="NCBI Taxonomy" id="7395"/>
    <lineage>
        <taxon>Eukaryota</taxon>
        <taxon>Metazoa</taxon>
        <taxon>Ecdysozoa</taxon>
        <taxon>Arthropoda</taxon>
        <taxon>Hexapoda</taxon>
        <taxon>Insecta</taxon>
        <taxon>Pterygota</taxon>
        <taxon>Neoptera</taxon>
        <taxon>Endopterygota</taxon>
        <taxon>Diptera</taxon>
        <taxon>Brachycera</taxon>
        <taxon>Muscomorpha</taxon>
        <taxon>Hippoboscoidea</taxon>
        <taxon>Glossinidae</taxon>
        <taxon>Glossina</taxon>
    </lineage>
</organism>
<protein>
    <submittedName>
        <fullName evidence="1">Uncharacterized protein</fullName>
    </submittedName>
</protein>
<dbReference type="EnsemblMetazoa" id="GAUT040960-RA">
    <property type="protein sequence ID" value="GAUT040960-PA"/>
    <property type="gene ID" value="GAUT040960"/>
</dbReference>
<evidence type="ECO:0000313" key="2">
    <source>
        <dbReference type="Proteomes" id="UP000078200"/>
    </source>
</evidence>
<dbReference type="AlphaFoldDB" id="A0A1A9VLQ1"/>
<evidence type="ECO:0000313" key="1">
    <source>
        <dbReference type="EnsemblMetazoa" id="GAUT040960-PA"/>
    </source>
</evidence>
<accession>A0A1A9VLQ1</accession>
<reference evidence="1" key="1">
    <citation type="submission" date="2020-05" db="UniProtKB">
        <authorList>
            <consortium name="EnsemblMetazoa"/>
        </authorList>
    </citation>
    <scope>IDENTIFICATION</scope>
    <source>
        <strain evidence="1">TTRI</strain>
    </source>
</reference>